<keyword evidence="3" id="KW-0804">Transcription</keyword>
<proteinExistence type="predicted"/>
<feature type="DNA-binding region" description="H-T-H motif" evidence="4">
    <location>
        <begin position="40"/>
        <end position="59"/>
    </location>
</feature>
<dbReference type="PRINTS" id="PR00455">
    <property type="entry name" value="HTHTETR"/>
</dbReference>
<evidence type="ECO:0000313" key="6">
    <source>
        <dbReference type="EMBL" id="MBO1041776.1"/>
    </source>
</evidence>
<evidence type="ECO:0000256" key="1">
    <source>
        <dbReference type="ARBA" id="ARBA00023015"/>
    </source>
</evidence>
<feature type="domain" description="HTH tetR-type" evidence="5">
    <location>
        <begin position="17"/>
        <end position="77"/>
    </location>
</feature>
<sequence>MANVRRRKSENGYPRGEETKANIIKTAISLFGEKGFTGVSTREIASAAKVPPPSIQYYFNNKEGLYQACIEHMYVSAWESLGPVVLKAEALLTEKADANRLVEGYCQILETLADFLFGGPDAAGRALFVAQHRSPSNSTKHNVSGNTAMGSRIQNCCTAIVAEIAGSSLSKEACKIVSTTINGQLIIVHLARERVEEMLGWSEITPIQIEALKSVVKRQATLILNSYRSQ</sequence>
<dbReference type="Gene3D" id="1.10.357.10">
    <property type="entry name" value="Tetracycline Repressor, domain 2"/>
    <property type="match status" value="1"/>
</dbReference>
<dbReference type="EMBL" id="JADIJS010000004">
    <property type="protein sequence ID" value="MBO1041776.1"/>
    <property type="molecule type" value="Genomic_DNA"/>
</dbReference>
<dbReference type="InterPro" id="IPR001647">
    <property type="entry name" value="HTH_TetR"/>
</dbReference>
<gene>
    <name evidence="6" type="ORF">IPV26_19085</name>
</gene>
<dbReference type="InterPro" id="IPR015292">
    <property type="entry name" value="Tscrpt_reg_YbiH_C"/>
</dbReference>
<keyword evidence="7" id="KW-1185">Reference proteome</keyword>
<dbReference type="PROSITE" id="PS50977">
    <property type="entry name" value="HTH_TETR_2"/>
    <property type="match status" value="1"/>
</dbReference>
<dbReference type="PANTHER" id="PTHR30055:SF234">
    <property type="entry name" value="HTH-TYPE TRANSCRIPTIONAL REGULATOR BETI"/>
    <property type="match status" value="1"/>
</dbReference>
<dbReference type="InterPro" id="IPR009057">
    <property type="entry name" value="Homeodomain-like_sf"/>
</dbReference>
<comment type="caution">
    <text evidence="6">The sequence shown here is derived from an EMBL/GenBank/DDBJ whole genome shotgun (WGS) entry which is preliminary data.</text>
</comment>
<evidence type="ECO:0000313" key="7">
    <source>
        <dbReference type="Proteomes" id="UP000718278"/>
    </source>
</evidence>
<dbReference type="SUPFAM" id="SSF48498">
    <property type="entry name" value="Tetracyclin repressor-like, C-terminal domain"/>
    <property type="match status" value="1"/>
</dbReference>
<keyword evidence="2 4" id="KW-0238">DNA-binding</keyword>
<organism evidence="6 7">
    <name type="scientific">Brucella pituitosa</name>
    <dbReference type="NCBI Taxonomy" id="571256"/>
    <lineage>
        <taxon>Bacteria</taxon>
        <taxon>Pseudomonadati</taxon>
        <taxon>Pseudomonadota</taxon>
        <taxon>Alphaproteobacteria</taxon>
        <taxon>Hyphomicrobiales</taxon>
        <taxon>Brucellaceae</taxon>
        <taxon>Brucella/Ochrobactrum group</taxon>
        <taxon>Brucella</taxon>
    </lineage>
</organism>
<dbReference type="SUPFAM" id="SSF46689">
    <property type="entry name" value="Homeodomain-like"/>
    <property type="match status" value="1"/>
</dbReference>
<evidence type="ECO:0000259" key="5">
    <source>
        <dbReference type="PROSITE" id="PS50977"/>
    </source>
</evidence>
<reference evidence="6 7" key="1">
    <citation type="submission" date="2020-10" db="EMBL/GenBank/DDBJ databases">
        <title>Genomic characterization of underground lake bacteria from Wind Cave National Park: Insight into the archetypical LuxI/LuxR and identification of LuxR solos.</title>
        <authorList>
            <person name="Wengert P.C."/>
            <person name="Savka M.A."/>
        </authorList>
    </citation>
    <scope>NUCLEOTIDE SEQUENCE [LARGE SCALE GENOMIC DNA]</scope>
    <source>
        <strain evidence="6 7">SD316</strain>
    </source>
</reference>
<dbReference type="RefSeq" id="WP_207489961.1">
    <property type="nucleotide sequence ID" value="NZ_JADIJS010000004.1"/>
</dbReference>
<name>A0ABS3K4D1_9HYPH</name>
<dbReference type="Pfam" id="PF00440">
    <property type="entry name" value="TetR_N"/>
    <property type="match status" value="1"/>
</dbReference>
<dbReference type="InterPro" id="IPR036271">
    <property type="entry name" value="Tet_transcr_reg_TetR-rel_C_sf"/>
</dbReference>
<dbReference type="PANTHER" id="PTHR30055">
    <property type="entry name" value="HTH-TYPE TRANSCRIPTIONAL REGULATOR RUTR"/>
    <property type="match status" value="1"/>
</dbReference>
<protein>
    <submittedName>
        <fullName evidence="6">CerR family C-terminal domain-containing protein</fullName>
    </submittedName>
</protein>
<dbReference type="InterPro" id="IPR050109">
    <property type="entry name" value="HTH-type_TetR-like_transc_reg"/>
</dbReference>
<evidence type="ECO:0000256" key="4">
    <source>
        <dbReference type="PROSITE-ProRule" id="PRU00335"/>
    </source>
</evidence>
<dbReference type="Pfam" id="PF09209">
    <property type="entry name" value="CecR_C"/>
    <property type="match status" value="1"/>
</dbReference>
<evidence type="ECO:0000256" key="2">
    <source>
        <dbReference type="ARBA" id="ARBA00023125"/>
    </source>
</evidence>
<dbReference type="Gene3D" id="1.10.10.60">
    <property type="entry name" value="Homeodomain-like"/>
    <property type="match status" value="1"/>
</dbReference>
<dbReference type="Proteomes" id="UP000718278">
    <property type="component" value="Unassembled WGS sequence"/>
</dbReference>
<accession>A0ABS3K4D1</accession>
<evidence type="ECO:0000256" key="3">
    <source>
        <dbReference type="ARBA" id="ARBA00023163"/>
    </source>
</evidence>
<keyword evidence="1" id="KW-0805">Transcription regulation</keyword>